<dbReference type="Pfam" id="PF04542">
    <property type="entry name" value="Sigma70_r2"/>
    <property type="match status" value="1"/>
</dbReference>
<reference evidence="8 9" key="1">
    <citation type="submission" date="2020-02" db="EMBL/GenBank/DDBJ databases">
        <title>Draft genome sequence of Limisphaera ngatamarikiensis NGM72.4T, a thermophilic Verrucomicrobia grouped in subdivision 3.</title>
        <authorList>
            <person name="Carere C.R."/>
            <person name="Steen J."/>
            <person name="Hugenholtz P."/>
            <person name="Stott M.B."/>
        </authorList>
    </citation>
    <scope>NUCLEOTIDE SEQUENCE [LARGE SCALE GENOMIC DNA]</scope>
    <source>
        <strain evidence="8 9">NGM72.4</strain>
    </source>
</reference>
<dbReference type="NCBIfam" id="TIGR02479">
    <property type="entry name" value="FliA_WhiG"/>
    <property type="match status" value="1"/>
</dbReference>
<name>A0A6M1RTQ2_9BACT</name>
<evidence type="ECO:0000256" key="4">
    <source>
        <dbReference type="ARBA" id="ARBA00023163"/>
    </source>
</evidence>
<keyword evidence="2" id="KW-0731">Sigma factor</keyword>
<dbReference type="EMBL" id="JAAKYA010000029">
    <property type="protein sequence ID" value="NGO38774.1"/>
    <property type="molecule type" value="Genomic_DNA"/>
</dbReference>
<protein>
    <submittedName>
        <fullName evidence="8">FliA/WhiG family RNA polymerase sigma factor</fullName>
    </submittedName>
</protein>
<dbReference type="SUPFAM" id="SSF88946">
    <property type="entry name" value="Sigma2 domain of RNA polymerase sigma factors"/>
    <property type="match status" value="1"/>
</dbReference>
<sequence>MPRPSPQELWKRYHAHGDAQAEDALVQQYLPLVIHVLGRLAMTLPEHVDLEDLKSAGLVGLLQAVRNYNPACGTSFETYARTRIRGAMLDELRRMDWVPRTIHEKARRIQETLSRLEQELGRPPSEGQVAAALGLSSEQYSKLLDEVRPAAFVCLDAAGGEDESGVLYDVVADPRSETPDELAAREELKQIILQRLREMPEIQRKVLAMYYVEDMRLREIAEAFGLTESRICQIHAQAILSLRAYLQRYEAGLVQPFRLPQRT</sequence>
<dbReference type="RefSeq" id="WP_165106420.1">
    <property type="nucleotide sequence ID" value="NZ_JAAKYA010000029.1"/>
</dbReference>
<feature type="domain" description="RNA polymerase sigma-70 region 2" evidence="6">
    <location>
        <begin position="25"/>
        <end position="97"/>
    </location>
</feature>
<dbReference type="PANTHER" id="PTHR30385:SF7">
    <property type="entry name" value="RNA POLYMERASE SIGMA FACTOR FLIA"/>
    <property type="match status" value="1"/>
</dbReference>
<evidence type="ECO:0000256" key="3">
    <source>
        <dbReference type="ARBA" id="ARBA00023125"/>
    </source>
</evidence>
<dbReference type="SUPFAM" id="SSF88659">
    <property type="entry name" value="Sigma3 and sigma4 domains of RNA polymerase sigma factors"/>
    <property type="match status" value="2"/>
</dbReference>
<feature type="domain" description="RNA polymerase sigma-70 region 3" evidence="5">
    <location>
        <begin position="104"/>
        <end position="181"/>
    </location>
</feature>
<dbReference type="InterPro" id="IPR012845">
    <property type="entry name" value="RNA_pol_sigma_FliA_WhiG"/>
</dbReference>
<dbReference type="Pfam" id="PF04539">
    <property type="entry name" value="Sigma70_r3"/>
    <property type="match status" value="1"/>
</dbReference>
<dbReference type="InterPro" id="IPR013325">
    <property type="entry name" value="RNA_pol_sigma_r2"/>
</dbReference>
<keyword evidence="9" id="KW-1185">Reference proteome</keyword>
<evidence type="ECO:0000259" key="7">
    <source>
        <dbReference type="Pfam" id="PF04545"/>
    </source>
</evidence>
<dbReference type="AlphaFoldDB" id="A0A6M1RTQ2"/>
<evidence type="ECO:0000259" key="5">
    <source>
        <dbReference type="Pfam" id="PF04539"/>
    </source>
</evidence>
<evidence type="ECO:0000313" key="8">
    <source>
        <dbReference type="EMBL" id="NGO38774.1"/>
    </source>
</evidence>
<feature type="domain" description="RNA polymerase sigma-70 region 4" evidence="7">
    <location>
        <begin position="196"/>
        <end position="244"/>
    </location>
</feature>
<dbReference type="PIRSF" id="PIRSF000770">
    <property type="entry name" value="RNA_pol_sigma-SigE/K"/>
    <property type="match status" value="1"/>
</dbReference>
<keyword evidence="4" id="KW-0804">Transcription</keyword>
<organism evidence="8 9">
    <name type="scientific">Limisphaera ngatamarikiensis</name>
    <dbReference type="NCBI Taxonomy" id="1324935"/>
    <lineage>
        <taxon>Bacteria</taxon>
        <taxon>Pseudomonadati</taxon>
        <taxon>Verrucomicrobiota</taxon>
        <taxon>Verrucomicrobiia</taxon>
        <taxon>Limisphaerales</taxon>
        <taxon>Limisphaeraceae</taxon>
        <taxon>Limisphaera</taxon>
    </lineage>
</organism>
<dbReference type="InterPro" id="IPR007624">
    <property type="entry name" value="RNA_pol_sigma70_r3"/>
</dbReference>
<accession>A0A6M1RTQ2</accession>
<dbReference type="GO" id="GO:0003677">
    <property type="term" value="F:DNA binding"/>
    <property type="evidence" value="ECO:0007669"/>
    <property type="project" value="UniProtKB-KW"/>
</dbReference>
<evidence type="ECO:0000259" key="6">
    <source>
        <dbReference type="Pfam" id="PF04542"/>
    </source>
</evidence>
<keyword evidence="3" id="KW-0238">DNA-binding</keyword>
<evidence type="ECO:0000256" key="1">
    <source>
        <dbReference type="ARBA" id="ARBA00023015"/>
    </source>
</evidence>
<proteinExistence type="predicted"/>
<evidence type="ECO:0000256" key="2">
    <source>
        <dbReference type="ARBA" id="ARBA00023082"/>
    </source>
</evidence>
<dbReference type="Gene3D" id="1.10.1740.10">
    <property type="match status" value="1"/>
</dbReference>
<dbReference type="Pfam" id="PF04545">
    <property type="entry name" value="Sigma70_r4"/>
    <property type="match status" value="1"/>
</dbReference>
<keyword evidence="1" id="KW-0805">Transcription regulation</keyword>
<dbReference type="NCBIfam" id="NF005413">
    <property type="entry name" value="PRK06986.1"/>
    <property type="match status" value="1"/>
</dbReference>
<gene>
    <name evidence="8" type="ORF">G4L39_05110</name>
</gene>
<dbReference type="InterPro" id="IPR013324">
    <property type="entry name" value="RNA_pol_sigma_r3/r4-like"/>
</dbReference>
<dbReference type="Proteomes" id="UP000477311">
    <property type="component" value="Unassembled WGS sequence"/>
</dbReference>
<dbReference type="InterPro" id="IPR014284">
    <property type="entry name" value="RNA_pol_sigma-70_dom"/>
</dbReference>
<dbReference type="GO" id="GO:0016987">
    <property type="term" value="F:sigma factor activity"/>
    <property type="evidence" value="ECO:0007669"/>
    <property type="project" value="UniProtKB-KW"/>
</dbReference>
<dbReference type="InterPro" id="IPR007627">
    <property type="entry name" value="RNA_pol_sigma70_r2"/>
</dbReference>
<dbReference type="InterPro" id="IPR007630">
    <property type="entry name" value="RNA_pol_sigma70_r4"/>
</dbReference>
<dbReference type="PANTHER" id="PTHR30385">
    <property type="entry name" value="SIGMA FACTOR F FLAGELLAR"/>
    <property type="match status" value="1"/>
</dbReference>
<dbReference type="InterPro" id="IPR000943">
    <property type="entry name" value="RNA_pol_sigma70"/>
</dbReference>
<dbReference type="PRINTS" id="PR00046">
    <property type="entry name" value="SIGMA70FCT"/>
</dbReference>
<dbReference type="Gene3D" id="1.20.140.160">
    <property type="match status" value="1"/>
</dbReference>
<dbReference type="NCBIfam" id="TIGR02937">
    <property type="entry name" value="sigma70-ECF"/>
    <property type="match status" value="1"/>
</dbReference>
<comment type="caution">
    <text evidence="8">The sequence shown here is derived from an EMBL/GenBank/DDBJ whole genome shotgun (WGS) entry which is preliminary data.</text>
</comment>
<evidence type="ECO:0000313" key="9">
    <source>
        <dbReference type="Proteomes" id="UP000477311"/>
    </source>
</evidence>
<dbReference type="CDD" id="cd06171">
    <property type="entry name" value="Sigma70_r4"/>
    <property type="match status" value="1"/>
</dbReference>
<dbReference type="GO" id="GO:0006352">
    <property type="term" value="P:DNA-templated transcription initiation"/>
    <property type="evidence" value="ECO:0007669"/>
    <property type="project" value="InterPro"/>
</dbReference>
<dbReference type="GO" id="GO:0003899">
    <property type="term" value="F:DNA-directed RNA polymerase activity"/>
    <property type="evidence" value="ECO:0007669"/>
    <property type="project" value="InterPro"/>
</dbReference>